<gene>
    <name evidence="2" type="ORF">PPIT_000059</name>
</gene>
<feature type="compositionally biased region" description="Low complexity" evidence="1">
    <location>
        <begin position="186"/>
        <end position="198"/>
    </location>
</feature>
<feature type="region of interest" description="Disordered" evidence="1">
    <location>
        <begin position="186"/>
        <end position="229"/>
    </location>
</feature>
<organism evidence="2">
    <name type="scientific">Porodaedalea pini</name>
    <dbReference type="NCBI Taxonomy" id="108901"/>
    <lineage>
        <taxon>Eukaryota</taxon>
        <taxon>Fungi</taxon>
        <taxon>Dikarya</taxon>
        <taxon>Basidiomycota</taxon>
        <taxon>Agaricomycotina</taxon>
        <taxon>Agaricomycetes</taxon>
        <taxon>Hymenochaetales</taxon>
        <taxon>Hymenochaetaceae</taxon>
        <taxon>Porodaedalea</taxon>
    </lineage>
</organism>
<reference evidence="2" key="1">
    <citation type="journal article" date="2019" name="Genome Biol. Evol.">
        <title>Evidence of extensive intraspecific noncoding reshuffling in a 169-kb mitochondrial genome of a basidiomycetous fungus.</title>
        <authorList>
            <person name="Lee H.H."/>
            <person name="Ke H.M."/>
            <person name="Lin C.I."/>
            <person name="Lee T.J."/>
            <person name="Chung C.L."/>
            <person name="Tsai I.J."/>
        </authorList>
    </citation>
    <scope>NUCLEOTIDE SEQUENCE</scope>
    <source>
        <strain evidence="2">BCRC 35384</strain>
    </source>
</reference>
<feature type="compositionally biased region" description="Low complexity" evidence="1">
    <location>
        <begin position="212"/>
        <end position="222"/>
    </location>
</feature>
<reference evidence="2" key="2">
    <citation type="submission" date="2019-03" db="EMBL/GenBank/DDBJ databases">
        <authorList>
            <person name="Lee H.-H."/>
            <person name="Tsai I.J."/>
        </authorList>
    </citation>
    <scope>NUCLEOTIDE SEQUENCE</scope>
    <source>
        <strain evidence="2">BCRC 35384</strain>
    </source>
</reference>
<protein>
    <submittedName>
        <fullName evidence="2">Uncharacterized protein</fullName>
    </submittedName>
</protein>
<proteinExistence type="predicted"/>
<feature type="compositionally biased region" description="Polar residues" evidence="1">
    <location>
        <begin position="138"/>
        <end position="150"/>
    </location>
</feature>
<accession>A0A5B9RCR8</accession>
<feature type="region of interest" description="Disordered" evidence="1">
    <location>
        <begin position="138"/>
        <end position="158"/>
    </location>
</feature>
<sequence>MIGQVKLVHTFTIIYLVQETLPLGGGNSGGPGTGDTPSNVETTDIPSNVEPEDIEIINRYERTFTDGNGTVTPQTRGVRNEVMQYMADIRQGSTSESLAPVIETADVNPNISRAASPQLSSFDPTTSGFNDQAAVQPNTVSSVTPTNPRSTIIAPIPTQPQSTSILDLISYPASVSDNSLTPKAPSIDLSSNASSSDLTPKAPSIDLPQNEGGTIKGFIKNIGKGKGKG</sequence>
<geneLocation type="mitochondrion" evidence="2"/>
<name>A0A5B9RCR8_9AGAM</name>
<keyword evidence="2" id="KW-0496">Mitochondrion</keyword>
<evidence type="ECO:0000256" key="1">
    <source>
        <dbReference type="SAM" id="MobiDB-lite"/>
    </source>
</evidence>
<feature type="region of interest" description="Disordered" evidence="1">
    <location>
        <begin position="26"/>
        <end position="47"/>
    </location>
</feature>
<dbReference type="AlphaFoldDB" id="A0A5B9RCR8"/>
<dbReference type="EMBL" id="MK623257">
    <property type="protein sequence ID" value="QEG56940.1"/>
    <property type="molecule type" value="Genomic_DNA"/>
</dbReference>
<evidence type="ECO:0000313" key="2">
    <source>
        <dbReference type="EMBL" id="QEG56940.1"/>
    </source>
</evidence>